<proteinExistence type="predicted"/>
<gene>
    <name evidence="2" type="ORF">CEP54_015290</name>
</gene>
<dbReference type="AlphaFoldDB" id="A0A428NQ78"/>
<comment type="caution">
    <text evidence="2">The sequence shown here is derived from an EMBL/GenBank/DDBJ whole genome shotgun (WGS) entry which is preliminary data.</text>
</comment>
<dbReference type="EMBL" id="NKCI01000342">
    <property type="protein sequence ID" value="RSL42963.1"/>
    <property type="molecule type" value="Genomic_DNA"/>
</dbReference>
<accession>A0A428NQ78</accession>
<evidence type="ECO:0000256" key="1">
    <source>
        <dbReference type="SAM" id="MobiDB-lite"/>
    </source>
</evidence>
<feature type="compositionally biased region" description="Polar residues" evidence="1">
    <location>
        <begin position="1"/>
        <end position="14"/>
    </location>
</feature>
<sequence>MPESSMYDSVVTTASEEDDYTSRHPEPWFERETTTGCQRRIAAEANAPDTSTLGGRHANGFPRSAVETDRTGAQLSKKNGPWEDASTLTVTEDASTGSAPMRNKFLDEDGELYLPTIAELMAMSPEGWRELYTAFDSRGTRRHRS</sequence>
<organism evidence="2 3">
    <name type="scientific">Fusarium duplospermum</name>
    <dbReference type="NCBI Taxonomy" id="1325734"/>
    <lineage>
        <taxon>Eukaryota</taxon>
        <taxon>Fungi</taxon>
        <taxon>Dikarya</taxon>
        <taxon>Ascomycota</taxon>
        <taxon>Pezizomycotina</taxon>
        <taxon>Sordariomycetes</taxon>
        <taxon>Hypocreomycetidae</taxon>
        <taxon>Hypocreales</taxon>
        <taxon>Nectriaceae</taxon>
        <taxon>Fusarium</taxon>
        <taxon>Fusarium solani species complex</taxon>
    </lineage>
</organism>
<name>A0A428NQ78_9HYPO</name>
<keyword evidence="3" id="KW-1185">Reference proteome</keyword>
<feature type="compositionally biased region" description="Basic and acidic residues" evidence="1">
    <location>
        <begin position="20"/>
        <end position="33"/>
    </location>
</feature>
<evidence type="ECO:0000313" key="2">
    <source>
        <dbReference type="EMBL" id="RSL42963.1"/>
    </source>
</evidence>
<reference evidence="2 3" key="1">
    <citation type="submission" date="2017-06" db="EMBL/GenBank/DDBJ databases">
        <title>Comparative genomic analysis of Ambrosia Fusariam Clade fungi.</title>
        <authorList>
            <person name="Stajich J.E."/>
            <person name="Carrillo J."/>
            <person name="Kijimoto T."/>
            <person name="Eskalen A."/>
            <person name="O'Donnell K."/>
            <person name="Kasson M."/>
        </authorList>
    </citation>
    <scope>NUCLEOTIDE SEQUENCE [LARGE SCALE GENOMIC DNA]</scope>
    <source>
        <strain evidence="2 3">NRRL62584</strain>
    </source>
</reference>
<evidence type="ECO:0000313" key="3">
    <source>
        <dbReference type="Proteomes" id="UP000288168"/>
    </source>
</evidence>
<feature type="region of interest" description="Disordered" evidence="1">
    <location>
        <begin position="1"/>
        <end position="34"/>
    </location>
</feature>
<dbReference type="Proteomes" id="UP000288168">
    <property type="component" value="Unassembled WGS sequence"/>
</dbReference>
<protein>
    <submittedName>
        <fullName evidence="2">Uncharacterized protein</fullName>
    </submittedName>
</protein>
<feature type="region of interest" description="Disordered" evidence="1">
    <location>
        <begin position="46"/>
        <end position="83"/>
    </location>
</feature>